<evidence type="ECO:0000313" key="5">
    <source>
        <dbReference type="Proteomes" id="UP001591681"/>
    </source>
</evidence>
<dbReference type="SUPFAM" id="SSF52047">
    <property type="entry name" value="RNI-like"/>
    <property type="match status" value="1"/>
</dbReference>
<keyword evidence="5" id="KW-1185">Reference proteome</keyword>
<dbReference type="Gene3D" id="3.80.10.10">
    <property type="entry name" value="Ribonuclease Inhibitor"/>
    <property type="match status" value="1"/>
</dbReference>
<dbReference type="Pfam" id="PF13516">
    <property type="entry name" value="LRR_6"/>
    <property type="match status" value="2"/>
</dbReference>
<evidence type="ECO:0000313" key="4">
    <source>
        <dbReference type="EMBL" id="KAL2095829.1"/>
    </source>
</evidence>
<reference evidence="4 5" key="1">
    <citation type="submission" date="2024-09" db="EMBL/GenBank/DDBJ databases">
        <title>A chromosome-level genome assembly of Gray's grenadier anchovy, Coilia grayii.</title>
        <authorList>
            <person name="Fu Z."/>
        </authorList>
    </citation>
    <scope>NUCLEOTIDE SEQUENCE [LARGE SCALE GENOMIC DNA]</scope>
    <source>
        <strain evidence="4">G4</strain>
        <tissue evidence="4">Muscle</tissue>
    </source>
</reference>
<evidence type="ECO:0000256" key="2">
    <source>
        <dbReference type="ARBA" id="ARBA00022737"/>
    </source>
</evidence>
<dbReference type="InterPro" id="IPR041267">
    <property type="entry name" value="NLRP_HD2"/>
</dbReference>
<dbReference type="AlphaFoldDB" id="A0ABD1K9S5"/>
<feature type="domain" description="NACHT LRR and PYD" evidence="3">
    <location>
        <begin position="10"/>
        <end position="108"/>
    </location>
</feature>
<accession>A0ABD1K9S5</accession>
<dbReference type="Pfam" id="PF17776">
    <property type="entry name" value="NLRC4_HD2"/>
    <property type="match status" value="1"/>
</dbReference>
<evidence type="ECO:0000259" key="3">
    <source>
        <dbReference type="Pfam" id="PF17776"/>
    </source>
</evidence>
<organism evidence="4 5">
    <name type="scientific">Coilia grayii</name>
    <name type="common">Gray's grenadier anchovy</name>
    <dbReference type="NCBI Taxonomy" id="363190"/>
    <lineage>
        <taxon>Eukaryota</taxon>
        <taxon>Metazoa</taxon>
        <taxon>Chordata</taxon>
        <taxon>Craniata</taxon>
        <taxon>Vertebrata</taxon>
        <taxon>Euteleostomi</taxon>
        <taxon>Actinopterygii</taxon>
        <taxon>Neopterygii</taxon>
        <taxon>Teleostei</taxon>
        <taxon>Clupei</taxon>
        <taxon>Clupeiformes</taxon>
        <taxon>Clupeoidei</taxon>
        <taxon>Engraulidae</taxon>
        <taxon>Coilinae</taxon>
        <taxon>Coilia</taxon>
    </lineage>
</organism>
<dbReference type="InterPro" id="IPR032675">
    <property type="entry name" value="LRR_dom_sf"/>
</dbReference>
<comment type="caution">
    <text evidence="4">The sequence shown here is derived from an EMBL/GenBank/DDBJ whole genome shotgun (WGS) entry which is preliminary data.</text>
</comment>
<protein>
    <recommendedName>
        <fullName evidence="3">NACHT LRR and PYD domain-containing protein</fullName>
    </recommendedName>
</protein>
<proteinExistence type="predicted"/>
<dbReference type="InterPro" id="IPR051261">
    <property type="entry name" value="NLR"/>
</dbReference>
<dbReference type="SMART" id="SM00368">
    <property type="entry name" value="LRR_RI"/>
    <property type="match status" value="4"/>
</dbReference>
<evidence type="ECO:0000256" key="1">
    <source>
        <dbReference type="ARBA" id="ARBA00022614"/>
    </source>
</evidence>
<dbReference type="Proteomes" id="UP001591681">
    <property type="component" value="Unassembled WGS sequence"/>
</dbReference>
<sequence length="363" mass="40609">MPEQQQTSQLSALFRAATLHDLHKTAVDLALQSENGHLDLFLRFLLGLSLESNQSLFRHLLPHTSSQSQSSEQTVQLVKHKIRDQHESDRRINLFYCLNELNQHAVVEHTNKSSGTLSVVMLLPGEWETGEFEFETSEEYLDEFDLQKYIKTPEKDQTEHLSPDDVLQKLMQSDVFTSSTSATLYRCPLTEKSCSYLASVLTSHSSSLTQLQLRNNKLQESGGELLCSALCHPNCKLEKLELDECPLTEKSCSYLASVLTSHSSSLTQLQLRNNKLQESGGELLCSALCHPNCKLEKLELDECPLTEKSCSYLASVLTSHSSSLTQLQLNGGQRGILSLSPSSVRLSSSAGCHPDCKCWELRY</sequence>
<gene>
    <name evidence="4" type="ORF">ACEWY4_007977</name>
</gene>
<dbReference type="PANTHER" id="PTHR24106">
    <property type="entry name" value="NACHT, LRR AND CARD DOMAINS-CONTAINING"/>
    <property type="match status" value="1"/>
</dbReference>
<keyword evidence="1" id="KW-0433">Leucine-rich repeat</keyword>
<dbReference type="EMBL" id="JBHFQA010000007">
    <property type="protein sequence ID" value="KAL2095829.1"/>
    <property type="molecule type" value="Genomic_DNA"/>
</dbReference>
<name>A0ABD1K9S5_9TELE</name>
<keyword evidence="2" id="KW-0677">Repeat</keyword>
<dbReference type="InterPro" id="IPR001611">
    <property type="entry name" value="Leu-rich_rpt"/>
</dbReference>